<name>A0AAE1AJ16_9GAST</name>
<sequence>MDSTPKPAAVERSVSFILIPDTLADANIHPLFQETQRPVTSLSRGFLPTSGLHFRASRSVHRSRTLDLRVEQEPIVQDKR</sequence>
<dbReference type="EMBL" id="JAWDGP010001796">
    <property type="protein sequence ID" value="KAK3788151.1"/>
    <property type="molecule type" value="Genomic_DNA"/>
</dbReference>
<evidence type="ECO:0000313" key="2">
    <source>
        <dbReference type="Proteomes" id="UP001283361"/>
    </source>
</evidence>
<comment type="caution">
    <text evidence="1">The sequence shown here is derived from an EMBL/GenBank/DDBJ whole genome shotgun (WGS) entry which is preliminary data.</text>
</comment>
<accession>A0AAE1AJ16</accession>
<keyword evidence="2" id="KW-1185">Reference proteome</keyword>
<proteinExistence type="predicted"/>
<reference evidence="1" key="1">
    <citation type="journal article" date="2023" name="G3 (Bethesda)">
        <title>A reference genome for the long-term kleptoplast-retaining sea slug Elysia crispata morphotype clarki.</title>
        <authorList>
            <person name="Eastman K.E."/>
            <person name="Pendleton A.L."/>
            <person name="Shaikh M.A."/>
            <person name="Suttiyut T."/>
            <person name="Ogas R."/>
            <person name="Tomko P."/>
            <person name="Gavelis G."/>
            <person name="Widhalm J.R."/>
            <person name="Wisecaver J.H."/>
        </authorList>
    </citation>
    <scope>NUCLEOTIDE SEQUENCE</scope>
    <source>
        <strain evidence="1">ECLA1</strain>
    </source>
</reference>
<protein>
    <submittedName>
        <fullName evidence="1">Uncharacterized protein</fullName>
    </submittedName>
</protein>
<organism evidence="1 2">
    <name type="scientific">Elysia crispata</name>
    <name type="common">lettuce slug</name>
    <dbReference type="NCBI Taxonomy" id="231223"/>
    <lineage>
        <taxon>Eukaryota</taxon>
        <taxon>Metazoa</taxon>
        <taxon>Spiralia</taxon>
        <taxon>Lophotrochozoa</taxon>
        <taxon>Mollusca</taxon>
        <taxon>Gastropoda</taxon>
        <taxon>Heterobranchia</taxon>
        <taxon>Euthyneura</taxon>
        <taxon>Panpulmonata</taxon>
        <taxon>Sacoglossa</taxon>
        <taxon>Placobranchoidea</taxon>
        <taxon>Plakobranchidae</taxon>
        <taxon>Elysia</taxon>
    </lineage>
</organism>
<gene>
    <name evidence="1" type="ORF">RRG08_042845</name>
</gene>
<dbReference type="AlphaFoldDB" id="A0AAE1AJ16"/>
<dbReference type="Proteomes" id="UP001283361">
    <property type="component" value="Unassembled WGS sequence"/>
</dbReference>
<evidence type="ECO:0000313" key="1">
    <source>
        <dbReference type="EMBL" id="KAK3788151.1"/>
    </source>
</evidence>